<organism evidence="13">
    <name type="scientific">Tepidanaerobacter syntrophicus</name>
    <dbReference type="NCBI Taxonomy" id="224999"/>
    <lineage>
        <taxon>Bacteria</taxon>
        <taxon>Bacillati</taxon>
        <taxon>Bacillota</taxon>
        <taxon>Clostridia</taxon>
        <taxon>Thermosediminibacterales</taxon>
        <taxon>Tepidanaerobacteraceae</taxon>
        <taxon>Tepidanaerobacter</taxon>
    </lineage>
</organism>
<keyword evidence="7" id="KW-0479">Metal-binding</keyword>
<proteinExistence type="inferred from homology"/>
<evidence type="ECO:0000256" key="4">
    <source>
        <dbReference type="ARBA" id="ARBA00006247"/>
    </source>
</evidence>
<dbReference type="InterPro" id="IPR010182">
    <property type="entry name" value="ArgE/DapE"/>
</dbReference>
<dbReference type="InterPro" id="IPR036264">
    <property type="entry name" value="Bact_exopeptidase_dim_dom"/>
</dbReference>
<dbReference type="InterPro" id="IPR011650">
    <property type="entry name" value="Peptidase_M20_dimer"/>
</dbReference>
<dbReference type="Proteomes" id="UP000062160">
    <property type="component" value="Unassembled WGS sequence"/>
</dbReference>
<evidence type="ECO:0000313" key="14">
    <source>
        <dbReference type="Proteomes" id="UP000062160"/>
    </source>
</evidence>
<evidence type="ECO:0000256" key="6">
    <source>
        <dbReference type="ARBA" id="ARBA00016853"/>
    </source>
</evidence>
<dbReference type="InterPro" id="IPR001261">
    <property type="entry name" value="ArgE/DapE_CS"/>
</dbReference>
<accession>A0A0U9HCS5</accession>
<keyword evidence="8" id="KW-0378">Hydrolase</keyword>
<dbReference type="GO" id="GO:0046872">
    <property type="term" value="F:metal ion binding"/>
    <property type="evidence" value="ECO:0007669"/>
    <property type="project" value="UniProtKB-KW"/>
</dbReference>
<dbReference type="NCBIfam" id="TIGR01910">
    <property type="entry name" value="DapE-ArgE"/>
    <property type="match status" value="1"/>
</dbReference>
<dbReference type="SUPFAM" id="SSF53187">
    <property type="entry name" value="Zn-dependent exopeptidases"/>
    <property type="match status" value="1"/>
</dbReference>
<dbReference type="PROSITE" id="PS00758">
    <property type="entry name" value="ARGE_DAPE_CPG2_1"/>
    <property type="match status" value="1"/>
</dbReference>
<dbReference type="GO" id="GO:0009014">
    <property type="term" value="F:succinyl-diaminopimelate desuccinylase activity"/>
    <property type="evidence" value="ECO:0007669"/>
    <property type="project" value="UniProtKB-EC"/>
</dbReference>
<evidence type="ECO:0000256" key="7">
    <source>
        <dbReference type="ARBA" id="ARBA00022723"/>
    </source>
</evidence>
<evidence type="ECO:0000256" key="2">
    <source>
        <dbReference type="ARBA" id="ARBA00001947"/>
    </source>
</evidence>
<keyword evidence="14" id="KW-1185">Reference proteome</keyword>
<evidence type="ECO:0000256" key="11">
    <source>
        <dbReference type="ARBA" id="ARBA00051301"/>
    </source>
</evidence>
<reference evidence="13" key="1">
    <citation type="journal article" date="2016" name="Genome Announc.">
        <title>Draft Genome Sequence of the Syntrophic Lactate-Degrading Bacterium Tepidanaerobacter syntrophicus JLT.</title>
        <authorList>
            <person name="Matsuura N."/>
            <person name="Ohashi A."/>
            <person name="Tourlousse D.M."/>
            <person name="Sekiguchi Y."/>
        </authorList>
    </citation>
    <scope>NUCLEOTIDE SEQUENCE [LARGE SCALE GENOMIC DNA]</scope>
    <source>
        <strain evidence="13">JL</strain>
    </source>
</reference>
<evidence type="ECO:0000313" key="13">
    <source>
        <dbReference type="EMBL" id="GAQ24592.1"/>
    </source>
</evidence>
<dbReference type="Pfam" id="PF01546">
    <property type="entry name" value="Peptidase_M20"/>
    <property type="match status" value="1"/>
</dbReference>
<evidence type="ECO:0000256" key="9">
    <source>
        <dbReference type="ARBA" id="ARBA00022833"/>
    </source>
</evidence>
<dbReference type="InterPro" id="IPR050072">
    <property type="entry name" value="Peptidase_M20A"/>
</dbReference>
<dbReference type="UniPathway" id="UPA00034">
    <property type="reaction ID" value="UER00021"/>
</dbReference>
<dbReference type="Gene3D" id="3.30.70.360">
    <property type="match status" value="1"/>
</dbReference>
<dbReference type="InterPro" id="IPR002933">
    <property type="entry name" value="Peptidase_M20"/>
</dbReference>
<sequence length="419" mass="45770">MDISQIKTDLWKQIDAREDELIKLCSDLISINSENPPGHMEEITNFITSYLEKNNIEFKIVKPSPETPNIIAEIGKKEGRTLLLNGHSDVVPVGDLDKWDFDPFSGKVADGKILGRGASDMKAGLGGLLFAMTLIKENNIDLKGSAVLTVVPDEEVSGKMGTKWLLDNDVVTGDACIVAEPSGYNNIEIGQKGSVWVTLKAKGKSAHGSLAPYAGDNAIEKIIKICDELKTLRQVEADYPPEIADVIAESKAIAREELKIAGVENIIDHITVNLGKISGGIKANMVPDYAEAQVDLRLPVGIKASIVEDKIKEAIEKHSLSGITYECDWKAEANYTDARSEIVEIVAQNAEKILGTKVTRTYQWASSDARYYRLKGIPTLQFGPANTEGIHSYNETVDVKDVINAAKVYVGSIIDYLNL</sequence>
<evidence type="ECO:0000256" key="3">
    <source>
        <dbReference type="ARBA" id="ARBA00005130"/>
    </source>
</evidence>
<comment type="similarity">
    <text evidence="4">Belongs to the peptidase M20A family.</text>
</comment>
<dbReference type="SUPFAM" id="SSF55031">
    <property type="entry name" value="Bacterial exopeptidase dimerisation domain"/>
    <property type="match status" value="1"/>
</dbReference>
<dbReference type="Gene3D" id="3.40.630.10">
    <property type="entry name" value="Zn peptidases"/>
    <property type="match status" value="2"/>
</dbReference>
<evidence type="ECO:0000256" key="1">
    <source>
        <dbReference type="ARBA" id="ARBA00001941"/>
    </source>
</evidence>
<dbReference type="STRING" id="224999.GCA_001485475_00592"/>
<evidence type="ECO:0000256" key="5">
    <source>
        <dbReference type="ARBA" id="ARBA00011921"/>
    </source>
</evidence>
<keyword evidence="9" id="KW-0862">Zinc</keyword>
<evidence type="ECO:0000256" key="10">
    <source>
        <dbReference type="ARBA" id="ARBA00023285"/>
    </source>
</evidence>
<dbReference type="PIRSF" id="PIRSF036696">
    <property type="entry name" value="ACY-1"/>
    <property type="match status" value="1"/>
</dbReference>
<dbReference type="PANTHER" id="PTHR43808:SF32">
    <property type="entry name" value="ARGE_DAPE-RELATED DEACYLASE"/>
    <property type="match status" value="1"/>
</dbReference>
<protein>
    <recommendedName>
        <fullName evidence="6">Probable succinyl-diaminopimelate desuccinylase</fullName>
        <ecNumber evidence="5">3.5.1.18</ecNumber>
    </recommendedName>
</protein>
<dbReference type="EC" id="3.5.1.18" evidence="5"/>
<dbReference type="OrthoDB" id="9761532at2"/>
<comment type="catalytic activity">
    <reaction evidence="11">
        <text>N-succinyl-(2S,6S)-2,6-diaminopimelate + H2O = (2S,6S)-2,6-diaminopimelate + succinate</text>
        <dbReference type="Rhea" id="RHEA:22608"/>
        <dbReference type="ChEBI" id="CHEBI:15377"/>
        <dbReference type="ChEBI" id="CHEBI:30031"/>
        <dbReference type="ChEBI" id="CHEBI:57609"/>
        <dbReference type="ChEBI" id="CHEBI:58087"/>
        <dbReference type="EC" id="3.5.1.18"/>
    </reaction>
</comment>
<dbReference type="GO" id="GO:0009089">
    <property type="term" value="P:lysine biosynthetic process via diaminopimelate"/>
    <property type="evidence" value="ECO:0007669"/>
    <property type="project" value="UniProtKB-UniPathway"/>
</dbReference>
<dbReference type="AlphaFoldDB" id="A0A0U9HCS5"/>
<comment type="pathway">
    <text evidence="3">Amino-acid biosynthesis; L-lysine biosynthesis via DAP pathway; LL-2,6-diaminopimelate from (S)-tetrahydrodipicolinate (succinylase route): step 3/3.</text>
</comment>
<name>A0A0U9HCS5_9FIRM</name>
<dbReference type="PANTHER" id="PTHR43808">
    <property type="entry name" value="ACETYLORNITHINE DEACETYLASE"/>
    <property type="match status" value="1"/>
</dbReference>
<dbReference type="EMBL" id="DF976999">
    <property type="protein sequence ID" value="GAQ24592.1"/>
    <property type="molecule type" value="Genomic_DNA"/>
</dbReference>
<evidence type="ECO:0000256" key="8">
    <source>
        <dbReference type="ARBA" id="ARBA00022801"/>
    </source>
</evidence>
<feature type="domain" description="Peptidase M20 dimerisation" evidence="12">
    <location>
        <begin position="189"/>
        <end position="320"/>
    </location>
</feature>
<keyword evidence="10" id="KW-0170">Cobalt</keyword>
<dbReference type="RefSeq" id="WP_059031641.1">
    <property type="nucleotide sequence ID" value="NZ_BSDN01000009.1"/>
</dbReference>
<dbReference type="Pfam" id="PF07687">
    <property type="entry name" value="M20_dimer"/>
    <property type="match status" value="1"/>
</dbReference>
<comment type="cofactor">
    <cofactor evidence="1">
        <name>Co(2+)</name>
        <dbReference type="ChEBI" id="CHEBI:48828"/>
    </cofactor>
</comment>
<gene>
    <name evidence="13" type="ORF">TSYNT_5439</name>
</gene>
<evidence type="ECO:0000259" key="12">
    <source>
        <dbReference type="Pfam" id="PF07687"/>
    </source>
</evidence>
<comment type="cofactor">
    <cofactor evidence="2">
        <name>Zn(2+)</name>
        <dbReference type="ChEBI" id="CHEBI:29105"/>
    </cofactor>
</comment>